<name>A0A7W3LKI3_ACTNM</name>
<evidence type="ECO:0000313" key="3">
    <source>
        <dbReference type="Proteomes" id="UP000572680"/>
    </source>
</evidence>
<protein>
    <submittedName>
        <fullName evidence="2">Anti-anti-sigma factor</fullName>
    </submittedName>
</protein>
<dbReference type="CDD" id="cd07043">
    <property type="entry name" value="STAS_anti-anti-sigma_factors"/>
    <property type="match status" value="1"/>
</dbReference>
<dbReference type="GO" id="GO:0043856">
    <property type="term" value="F:anti-sigma factor antagonist activity"/>
    <property type="evidence" value="ECO:0007669"/>
    <property type="project" value="TreeGrafter"/>
</dbReference>
<organism evidence="2 3">
    <name type="scientific">Actinomadura namibiensis</name>
    <dbReference type="NCBI Taxonomy" id="182080"/>
    <lineage>
        <taxon>Bacteria</taxon>
        <taxon>Bacillati</taxon>
        <taxon>Actinomycetota</taxon>
        <taxon>Actinomycetes</taxon>
        <taxon>Streptosporangiales</taxon>
        <taxon>Thermomonosporaceae</taxon>
        <taxon>Actinomadura</taxon>
    </lineage>
</organism>
<dbReference type="InterPro" id="IPR036513">
    <property type="entry name" value="STAS_dom_sf"/>
</dbReference>
<keyword evidence="3" id="KW-1185">Reference proteome</keyword>
<accession>A0A7W3LKI3</accession>
<dbReference type="AlphaFoldDB" id="A0A7W3LKI3"/>
<dbReference type="Gene3D" id="3.30.750.24">
    <property type="entry name" value="STAS domain"/>
    <property type="match status" value="1"/>
</dbReference>
<proteinExistence type="predicted"/>
<reference evidence="2 3" key="1">
    <citation type="submission" date="2020-08" db="EMBL/GenBank/DDBJ databases">
        <title>Genomic Encyclopedia of Type Strains, Phase IV (KMG-IV): sequencing the most valuable type-strain genomes for metagenomic binning, comparative biology and taxonomic classification.</title>
        <authorList>
            <person name="Goeker M."/>
        </authorList>
    </citation>
    <scope>NUCLEOTIDE SEQUENCE [LARGE SCALE GENOMIC DNA]</scope>
    <source>
        <strain evidence="2 3">DSM 44197</strain>
    </source>
</reference>
<dbReference type="SUPFAM" id="SSF52091">
    <property type="entry name" value="SpoIIaa-like"/>
    <property type="match status" value="1"/>
</dbReference>
<gene>
    <name evidence="2" type="ORF">HNR61_001416</name>
</gene>
<dbReference type="Pfam" id="PF13466">
    <property type="entry name" value="STAS_2"/>
    <property type="match status" value="1"/>
</dbReference>
<sequence length="130" mass="14303">MGDTAVVMDVTDHHDHIGVLMRGELDRLTCPAVRARLRALVEAAARPLVLDLAGVTFLDAAGLRLVESTARYCAERGTGLAVTGVRPFTVKMFRLLRLHERVPLCSSRQEALWCLIPPTDAQIRAWLDGT</sequence>
<dbReference type="Proteomes" id="UP000572680">
    <property type="component" value="Unassembled WGS sequence"/>
</dbReference>
<dbReference type="InterPro" id="IPR002645">
    <property type="entry name" value="STAS_dom"/>
</dbReference>
<evidence type="ECO:0000313" key="2">
    <source>
        <dbReference type="EMBL" id="MBA8949818.1"/>
    </source>
</evidence>
<evidence type="ECO:0000259" key="1">
    <source>
        <dbReference type="PROSITE" id="PS50801"/>
    </source>
</evidence>
<dbReference type="InterPro" id="IPR058548">
    <property type="entry name" value="MlaB-like_STAS"/>
</dbReference>
<feature type="domain" description="STAS" evidence="1">
    <location>
        <begin position="21"/>
        <end position="115"/>
    </location>
</feature>
<dbReference type="PANTHER" id="PTHR33495">
    <property type="entry name" value="ANTI-SIGMA FACTOR ANTAGONIST TM_1081-RELATED-RELATED"/>
    <property type="match status" value="1"/>
</dbReference>
<comment type="caution">
    <text evidence="2">The sequence shown here is derived from an EMBL/GenBank/DDBJ whole genome shotgun (WGS) entry which is preliminary data.</text>
</comment>
<dbReference type="PANTHER" id="PTHR33495:SF2">
    <property type="entry name" value="ANTI-SIGMA FACTOR ANTAGONIST TM_1081-RELATED"/>
    <property type="match status" value="1"/>
</dbReference>
<dbReference type="EMBL" id="JACJIA010000001">
    <property type="protein sequence ID" value="MBA8949818.1"/>
    <property type="molecule type" value="Genomic_DNA"/>
</dbReference>
<dbReference type="RefSeq" id="WP_182842181.1">
    <property type="nucleotide sequence ID" value="NZ_BAAALP010000025.1"/>
</dbReference>
<dbReference type="PROSITE" id="PS50801">
    <property type="entry name" value="STAS"/>
    <property type="match status" value="1"/>
</dbReference>